<dbReference type="EMBL" id="CP116341">
    <property type="protein sequence ID" value="WOV84846.1"/>
    <property type="molecule type" value="Genomic_DNA"/>
</dbReference>
<dbReference type="InterPro" id="IPR038299">
    <property type="entry name" value="DAO_C_sf"/>
</dbReference>
<evidence type="ECO:0000256" key="3">
    <source>
        <dbReference type="ARBA" id="ARBA00007330"/>
    </source>
</evidence>
<dbReference type="Gene3D" id="1.10.8.870">
    <property type="entry name" value="Alpha-glycerophosphate oxidase, cap domain"/>
    <property type="match status" value="1"/>
</dbReference>
<evidence type="ECO:0000313" key="12">
    <source>
        <dbReference type="EMBL" id="WOV84846.1"/>
    </source>
</evidence>
<dbReference type="Gene3D" id="3.30.9.10">
    <property type="entry name" value="D-Amino Acid Oxidase, subunit A, domain 2"/>
    <property type="match status" value="1"/>
</dbReference>
<evidence type="ECO:0000256" key="8">
    <source>
        <dbReference type="ARBA" id="ARBA00049055"/>
    </source>
</evidence>
<dbReference type="SUPFAM" id="SSF51905">
    <property type="entry name" value="FAD/NAD(P)-binding domain"/>
    <property type="match status" value="1"/>
</dbReference>
<organism evidence="12 13">
    <name type="scientific">Sporosarcina jeotgali</name>
    <dbReference type="NCBI Taxonomy" id="3020056"/>
    <lineage>
        <taxon>Bacteria</taxon>
        <taxon>Bacillati</taxon>
        <taxon>Bacillota</taxon>
        <taxon>Bacilli</taxon>
        <taxon>Bacillales</taxon>
        <taxon>Caryophanaceae</taxon>
        <taxon>Sporosarcina</taxon>
    </lineage>
</organism>
<keyword evidence="4 9" id="KW-0285">Flavoprotein</keyword>
<dbReference type="PROSITE" id="PS00978">
    <property type="entry name" value="FAD_G3PDH_2"/>
    <property type="match status" value="1"/>
</dbReference>
<gene>
    <name evidence="12" type="ORF">PGH26_02670</name>
</gene>
<dbReference type="PRINTS" id="PR01001">
    <property type="entry name" value="FADG3PDH"/>
</dbReference>
<feature type="domain" description="FAD dependent oxidoreductase" evidence="10">
    <location>
        <begin position="22"/>
        <end position="376"/>
    </location>
</feature>
<comment type="pathway">
    <text evidence="2">Polyol metabolism; glycerol degradation via glycerol kinase pathway; glycerone phosphate from sn-glycerol 3-phosphate (aerobic route): step 1/1.</text>
</comment>
<evidence type="ECO:0000256" key="9">
    <source>
        <dbReference type="RuleBase" id="RU361217"/>
    </source>
</evidence>
<keyword evidence="6" id="KW-0274">FAD</keyword>
<dbReference type="InterPro" id="IPR000447">
    <property type="entry name" value="G3P_DH_FAD-dep"/>
</dbReference>
<dbReference type="InterPro" id="IPR036188">
    <property type="entry name" value="FAD/NAD-bd_sf"/>
</dbReference>
<evidence type="ECO:0000256" key="4">
    <source>
        <dbReference type="ARBA" id="ARBA00022630"/>
    </source>
</evidence>
<comment type="cofactor">
    <cofactor evidence="1 9">
        <name>FAD</name>
        <dbReference type="ChEBI" id="CHEBI:57692"/>
    </cofactor>
</comment>
<dbReference type="PANTHER" id="PTHR11985:SF35">
    <property type="entry name" value="ANAEROBIC GLYCEROL-3-PHOSPHATE DEHYDROGENASE SUBUNIT A"/>
    <property type="match status" value="1"/>
</dbReference>
<sequence>MKPFSHTNRTHSLQQLSTARYDVIVVGGGITGTGIALDAVSRGLKTLLIEMQDFAAGTSSRSTKLVHGGLRYLKQLEVKLVADVGKERAIVYENAPHVTHPEWMLLPFYKSGTFGKLSTSFGLQVYDFLAGVKKSERRKMLSKEEVLKHEPLLNEDGLIGGGEYVEYRTDDARLTMEVAKKAHEQGADLINYTKVTGFLYDEQGKVNGVQLVDQLTGDSYTAHGTIVVNAGGPWVEQVMSLDEKVEAHKLLLTKGVHLVFDRSVLPLHQPIYFDTPDGRMIFAIPRNGKTYVGTTDTVYEADLINPKMTDEDKEYLLRAITTMFPKAFVGMNDIESTWAGVRPLIQEEGKGTSEISRKDEVWESSTGLLTIAGGKLTGYRKMAEEITNSISKKLKTQGVKVGPCVTKTLRLSGGEFNRPGDYRAYVEDRAKELTKLGLSFQDGLNIASMYGTNANQVAQLVSHVNPSSQLPLAIQLTLLYSIEYEMAMTPVDYFMRRTGAIFFDIHWVEQWKAPVISYMKEVLNWSSEQTNQYREELEARLADAKG</sequence>
<evidence type="ECO:0000256" key="1">
    <source>
        <dbReference type="ARBA" id="ARBA00001974"/>
    </source>
</evidence>
<comment type="similarity">
    <text evidence="3 9">Belongs to the FAD-dependent glycerol-3-phosphate dehydrogenase family.</text>
</comment>
<dbReference type="EC" id="1.1.5.3" evidence="9"/>
<evidence type="ECO:0000256" key="6">
    <source>
        <dbReference type="ARBA" id="ARBA00022827"/>
    </source>
</evidence>
<protein>
    <recommendedName>
        <fullName evidence="9">Glycerol-3-phosphate dehydrogenase</fullName>
        <ecNumber evidence="9">1.1.5.3</ecNumber>
    </recommendedName>
</protein>
<name>A0ABZ0KWT1_9BACL</name>
<keyword evidence="13" id="KW-1185">Reference proteome</keyword>
<evidence type="ECO:0000259" key="11">
    <source>
        <dbReference type="Pfam" id="PF16901"/>
    </source>
</evidence>
<dbReference type="Pfam" id="PF01266">
    <property type="entry name" value="DAO"/>
    <property type="match status" value="1"/>
</dbReference>
<dbReference type="InterPro" id="IPR031656">
    <property type="entry name" value="DAO_C"/>
</dbReference>
<evidence type="ECO:0000256" key="5">
    <source>
        <dbReference type="ARBA" id="ARBA00022798"/>
    </source>
</evidence>
<comment type="catalytic activity">
    <reaction evidence="8 9">
        <text>a quinone + sn-glycerol 3-phosphate = dihydroxyacetone phosphate + a quinol</text>
        <dbReference type="Rhea" id="RHEA:18977"/>
        <dbReference type="ChEBI" id="CHEBI:24646"/>
        <dbReference type="ChEBI" id="CHEBI:57597"/>
        <dbReference type="ChEBI" id="CHEBI:57642"/>
        <dbReference type="ChEBI" id="CHEBI:132124"/>
        <dbReference type="EC" id="1.1.5.3"/>
    </reaction>
</comment>
<accession>A0ABZ0KWT1</accession>
<evidence type="ECO:0000259" key="10">
    <source>
        <dbReference type="Pfam" id="PF01266"/>
    </source>
</evidence>
<dbReference type="RefSeq" id="WP_323692488.1">
    <property type="nucleotide sequence ID" value="NZ_CP116341.1"/>
</dbReference>
<keyword evidence="7 9" id="KW-0560">Oxidoreductase</keyword>
<dbReference type="InterPro" id="IPR006076">
    <property type="entry name" value="FAD-dep_OxRdtase"/>
</dbReference>
<feature type="domain" description="Alpha-glycerophosphate oxidase C-terminal" evidence="11">
    <location>
        <begin position="404"/>
        <end position="529"/>
    </location>
</feature>
<dbReference type="Proteomes" id="UP001303532">
    <property type="component" value="Chromosome"/>
</dbReference>
<reference evidence="12 13" key="1">
    <citation type="submission" date="2023-01" db="EMBL/GenBank/DDBJ databases">
        <title>Sporosarcina sp. nov., isolated from Korean tranditional fermented seafood 'Jeotgal'.</title>
        <authorList>
            <person name="Yang A.-I."/>
        </authorList>
    </citation>
    <scope>NUCLEOTIDE SEQUENCE [LARGE SCALE GENOMIC DNA]</scope>
    <source>
        <strain evidence="12 13">B2O-1</strain>
    </source>
</reference>
<keyword evidence="5" id="KW-0319">Glycerol metabolism</keyword>
<evidence type="ECO:0000313" key="13">
    <source>
        <dbReference type="Proteomes" id="UP001303532"/>
    </source>
</evidence>
<dbReference type="Gene3D" id="3.50.50.60">
    <property type="entry name" value="FAD/NAD(P)-binding domain"/>
    <property type="match status" value="1"/>
</dbReference>
<dbReference type="PROSITE" id="PS00977">
    <property type="entry name" value="FAD_G3PDH_1"/>
    <property type="match status" value="1"/>
</dbReference>
<dbReference type="Pfam" id="PF16901">
    <property type="entry name" value="DAO_C"/>
    <property type="match status" value="1"/>
</dbReference>
<dbReference type="PANTHER" id="PTHR11985">
    <property type="entry name" value="GLYCEROL-3-PHOSPHATE DEHYDROGENASE"/>
    <property type="match status" value="1"/>
</dbReference>
<evidence type="ECO:0000256" key="2">
    <source>
        <dbReference type="ARBA" id="ARBA00004977"/>
    </source>
</evidence>
<evidence type="ECO:0000256" key="7">
    <source>
        <dbReference type="ARBA" id="ARBA00023002"/>
    </source>
</evidence>
<proteinExistence type="inferred from homology"/>